<protein>
    <submittedName>
        <fullName evidence="2">Uncharacterized protein</fullName>
    </submittedName>
</protein>
<feature type="transmembrane region" description="Helical" evidence="1">
    <location>
        <begin position="6"/>
        <end position="28"/>
    </location>
</feature>
<evidence type="ECO:0000256" key="1">
    <source>
        <dbReference type="SAM" id="Phobius"/>
    </source>
</evidence>
<dbReference type="AlphaFoldDB" id="A0A1G7ZNP9"/>
<reference evidence="2 3" key="1">
    <citation type="submission" date="2016-10" db="EMBL/GenBank/DDBJ databases">
        <authorList>
            <person name="de Groot N.N."/>
        </authorList>
    </citation>
    <scope>NUCLEOTIDE SEQUENCE [LARGE SCALE GENOMIC DNA]</scope>
    <source>
        <strain evidence="2 3">LMG 2247</strain>
    </source>
</reference>
<dbReference type="EMBL" id="FNCJ01000007">
    <property type="protein sequence ID" value="SDH10197.1"/>
    <property type="molecule type" value="Genomic_DNA"/>
</dbReference>
<name>A0A1G7ZNP9_9BURK</name>
<evidence type="ECO:0000313" key="2">
    <source>
        <dbReference type="EMBL" id="SDH10197.1"/>
    </source>
</evidence>
<dbReference type="Proteomes" id="UP000199706">
    <property type="component" value="Unassembled WGS sequence"/>
</dbReference>
<proteinExistence type="predicted"/>
<keyword evidence="1" id="KW-1133">Transmembrane helix</keyword>
<keyword evidence="1" id="KW-0812">Transmembrane</keyword>
<organism evidence="2 3">
    <name type="scientific">Paraburkholderia phenazinium</name>
    <dbReference type="NCBI Taxonomy" id="60549"/>
    <lineage>
        <taxon>Bacteria</taxon>
        <taxon>Pseudomonadati</taxon>
        <taxon>Pseudomonadota</taxon>
        <taxon>Betaproteobacteria</taxon>
        <taxon>Burkholderiales</taxon>
        <taxon>Burkholderiaceae</taxon>
        <taxon>Paraburkholderia</taxon>
    </lineage>
</organism>
<dbReference type="RefSeq" id="WP_143016613.1">
    <property type="nucleotide sequence ID" value="NZ_FNCJ01000007.1"/>
</dbReference>
<evidence type="ECO:0000313" key="3">
    <source>
        <dbReference type="Proteomes" id="UP000199706"/>
    </source>
</evidence>
<keyword evidence="1" id="KW-0472">Membrane</keyword>
<gene>
    <name evidence="2" type="ORF">SAMN05216466_107103</name>
</gene>
<sequence length="67" mass="7593">MLTKLGFWALGVISMGTFMVLVDVWLYARHALPPTLHRRRKHRDADPATFGVEAAYPRDVHDGSTQD</sequence>
<accession>A0A1G7ZNP9</accession>